<protein>
    <recommendedName>
        <fullName evidence="5">General transcription factor TFIIB</fullName>
    </recommendedName>
</protein>
<dbReference type="Pfam" id="PF00382">
    <property type="entry name" value="TFIIB"/>
    <property type="match status" value="2"/>
</dbReference>
<evidence type="ECO:0000313" key="8">
    <source>
        <dbReference type="EMBL" id="CDW73110.1"/>
    </source>
</evidence>
<dbReference type="FunCoup" id="A0A077ZUY0">
    <property type="interactions" value="259"/>
</dbReference>
<evidence type="ECO:0000256" key="6">
    <source>
        <dbReference type="PROSITE-ProRule" id="PRU00469"/>
    </source>
</evidence>
<keyword evidence="6" id="KW-0479">Metal-binding</keyword>
<sequence>MNQSLQKQQSDYPHQLNHHTSVLPTREVIPSRQNLISDVQQPKQQQQMQQEFQRPIVSLKQKMQEKEEQKQQRAQKKINNSLSVDRCDECKKAELVTNHVEGTIVCQNCGLVQQQRIIDDSSEWRTFSSETSSGGANPSRVGGRLNPYLSNYGIDTRVTGNNASEIQKWSDRSSLNAKDKLISKGLRAIKDYAQMLNMKEGTINMACDIYKEIEDKEILRGKSVNGKVAGAIYYASRKNNQPRSLKKILATMQVNFKELNSCTKKIRELFPDERVIVKPWQLADQACNKLELGIDVNNAAKHTAEQIYKLEIATGRQPQTIAGVAVFIVSQLSTQKKSLSEIAESLSITEQTIKTAYKEIYEYRTVVIPPYWKHKESVDSLQKP</sequence>
<dbReference type="InterPro" id="IPR013137">
    <property type="entry name" value="Znf_TFIIB"/>
</dbReference>
<evidence type="ECO:0000256" key="1">
    <source>
        <dbReference type="ARBA" id="ARBA00010857"/>
    </source>
</evidence>
<dbReference type="PRINTS" id="PR00685">
    <property type="entry name" value="TIFACTORIIB"/>
</dbReference>
<dbReference type="Proteomes" id="UP000039865">
    <property type="component" value="Unassembled WGS sequence"/>
</dbReference>
<dbReference type="GO" id="GO:0005634">
    <property type="term" value="C:nucleus"/>
    <property type="evidence" value="ECO:0007669"/>
    <property type="project" value="TreeGrafter"/>
</dbReference>
<dbReference type="InterPro" id="IPR000812">
    <property type="entry name" value="TFIIB"/>
</dbReference>
<keyword evidence="2" id="KW-0677">Repeat</keyword>
<dbReference type="Pfam" id="PF08271">
    <property type="entry name" value="Zn_Ribbon_TF"/>
    <property type="match status" value="1"/>
</dbReference>
<comment type="similarity">
    <text evidence="1">Belongs to the TFIIB family.</text>
</comment>
<keyword evidence="9" id="KW-1185">Reference proteome</keyword>
<dbReference type="InParanoid" id="A0A077ZUY0"/>
<organism evidence="8 9">
    <name type="scientific">Stylonychia lemnae</name>
    <name type="common">Ciliate</name>
    <dbReference type="NCBI Taxonomy" id="5949"/>
    <lineage>
        <taxon>Eukaryota</taxon>
        <taxon>Sar</taxon>
        <taxon>Alveolata</taxon>
        <taxon>Ciliophora</taxon>
        <taxon>Intramacronucleata</taxon>
        <taxon>Spirotrichea</taxon>
        <taxon>Stichotrichia</taxon>
        <taxon>Sporadotrichida</taxon>
        <taxon>Oxytrichidae</taxon>
        <taxon>Stylonychinae</taxon>
        <taxon>Stylonychia</taxon>
    </lineage>
</organism>
<evidence type="ECO:0000259" key="7">
    <source>
        <dbReference type="PROSITE" id="PS51134"/>
    </source>
</evidence>
<dbReference type="PANTHER" id="PTHR11618">
    <property type="entry name" value="TRANSCRIPTION INITIATION FACTOR IIB-RELATED"/>
    <property type="match status" value="1"/>
</dbReference>
<dbReference type="InterPro" id="IPR036915">
    <property type="entry name" value="Cyclin-like_sf"/>
</dbReference>
<dbReference type="PANTHER" id="PTHR11618:SF13">
    <property type="entry name" value="TRANSCRIPTION INITIATION FACTOR IIB"/>
    <property type="match status" value="1"/>
</dbReference>
<dbReference type="OrthoDB" id="25790at2759"/>
<dbReference type="GO" id="GO:0003743">
    <property type="term" value="F:translation initiation factor activity"/>
    <property type="evidence" value="ECO:0007669"/>
    <property type="project" value="UniProtKB-KW"/>
</dbReference>
<dbReference type="GO" id="GO:0070897">
    <property type="term" value="P:transcription preinitiation complex assembly"/>
    <property type="evidence" value="ECO:0007669"/>
    <property type="project" value="InterPro"/>
</dbReference>
<dbReference type="GO" id="GO:0008270">
    <property type="term" value="F:zinc ion binding"/>
    <property type="evidence" value="ECO:0007669"/>
    <property type="project" value="UniProtKB-KW"/>
</dbReference>
<evidence type="ECO:0000256" key="4">
    <source>
        <dbReference type="ARBA" id="ARBA00023163"/>
    </source>
</evidence>
<dbReference type="GO" id="GO:0017025">
    <property type="term" value="F:TBP-class protein binding"/>
    <property type="evidence" value="ECO:0007669"/>
    <property type="project" value="InterPro"/>
</dbReference>
<keyword evidence="3" id="KW-0805">Transcription regulation</keyword>
<dbReference type="Gene3D" id="1.10.472.170">
    <property type="match status" value="1"/>
</dbReference>
<dbReference type="EMBL" id="CCKQ01002011">
    <property type="protein sequence ID" value="CDW73110.1"/>
    <property type="molecule type" value="Genomic_DNA"/>
</dbReference>
<gene>
    <name evidence="8" type="primary">Contig2137.g2297</name>
    <name evidence="8" type="ORF">STYLEM_2079</name>
</gene>
<keyword evidence="8" id="KW-0648">Protein biosynthesis</keyword>
<evidence type="ECO:0000313" key="9">
    <source>
        <dbReference type="Proteomes" id="UP000039865"/>
    </source>
</evidence>
<dbReference type="Gene3D" id="1.10.472.10">
    <property type="entry name" value="Cyclin-like"/>
    <property type="match status" value="1"/>
</dbReference>
<keyword evidence="6" id="KW-0863">Zinc-finger</keyword>
<dbReference type="SUPFAM" id="SSF57783">
    <property type="entry name" value="Zinc beta-ribbon"/>
    <property type="match status" value="1"/>
</dbReference>
<evidence type="ECO:0000256" key="2">
    <source>
        <dbReference type="ARBA" id="ARBA00022737"/>
    </source>
</evidence>
<dbReference type="PROSITE" id="PS51134">
    <property type="entry name" value="ZF_TFIIB"/>
    <property type="match status" value="1"/>
</dbReference>
<evidence type="ECO:0000256" key="5">
    <source>
        <dbReference type="ARBA" id="ARBA00031706"/>
    </source>
</evidence>
<reference evidence="8 9" key="1">
    <citation type="submission" date="2014-06" db="EMBL/GenBank/DDBJ databases">
        <authorList>
            <person name="Swart Estienne"/>
        </authorList>
    </citation>
    <scope>NUCLEOTIDE SEQUENCE [LARGE SCALE GENOMIC DNA]</scope>
    <source>
        <strain evidence="8 9">130c</strain>
    </source>
</reference>
<keyword evidence="6" id="KW-0862">Zinc</keyword>
<accession>A0A077ZUY0</accession>
<proteinExistence type="inferred from homology"/>
<feature type="domain" description="TFIIB-type" evidence="7">
    <location>
        <begin position="83"/>
        <end position="114"/>
    </location>
</feature>
<dbReference type="OMA" id="LYMACRM"/>
<name>A0A077ZUY0_STYLE</name>
<evidence type="ECO:0000256" key="3">
    <source>
        <dbReference type="ARBA" id="ARBA00023015"/>
    </source>
</evidence>
<keyword evidence="8" id="KW-0396">Initiation factor</keyword>
<dbReference type="InterPro" id="IPR013763">
    <property type="entry name" value="Cyclin-like_dom"/>
</dbReference>
<dbReference type="GO" id="GO:0097550">
    <property type="term" value="C:transcription preinitiation complex"/>
    <property type="evidence" value="ECO:0007669"/>
    <property type="project" value="TreeGrafter"/>
</dbReference>
<dbReference type="InterPro" id="IPR013150">
    <property type="entry name" value="TFIIB_cyclin"/>
</dbReference>
<dbReference type="AlphaFoldDB" id="A0A077ZUY0"/>
<keyword evidence="4" id="KW-0804">Transcription</keyword>
<dbReference type="SMART" id="SM00385">
    <property type="entry name" value="CYCLIN"/>
    <property type="match status" value="2"/>
</dbReference>
<dbReference type="SUPFAM" id="SSF47954">
    <property type="entry name" value="Cyclin-like"/>
    <property type="match status" value="2"/>
</dbReference>